<evidence type="ECO:0000313" key="2">
    <source>
        <dbReference type="Proteomes" id="UP001595909"/>
    </source>
</evidence>
<comment type="caution">
    <text evidence="1">The sequence shown here is derived from an EMBL/GenBank/DDBJ whole genome shotgun (WGS) entry which is preliminary data.</text>
</comment>
<evidence type="ECO:0000313" key="1">
    <source>
        <dbReference type="EMBL" id="MFC4832711.1"/>
    </source>
</evidence>
<dbReference type="RefSeq" id="WP_274191471.1">
    <property type="nucleotide sequence ID" value="NZ_BAABHN010000020.1"/>
</dbReference>
<accession>A0ABV9REV0</accession>
<reference evidence="2" key="1">
    <citation type="journal article" date="2019" name="Int. J. Syst. Evol. Microbiol.">
        <title>The Global Catalogue of Microorganisms (GCM) 10K type strain sequencing project: providing services to taxonomists for standard genome sequencing and annotation.</title>
        <authorList>
            <consortium name="The Broad Institute Genomics Platform"/>
            <consortium name="The Broad Institute Genome Sequencing Center for Infectious Disease"/>
            <person name="Wu L."/>
            <person name="Ma J."/>
        </authorList>
    </citation>
    <scope>NUCLEOTIDE SEQUENCE [LARGE SCALE GENOMIC DNA]</scope>
    <source>
        <strain evidence="2">CCUG 50347</strain>
    </source>
</reference>
<sequence length="155" mass="16779">MGLFSRTPPVPLPEREDVRRALNGMHAKDAERLRSKRHLAEALAAVPETTSVRAVLSAVVTEPQTTDRGLLCVTSMAVTFDGEHSGRLEFPIAALREVGTVGAGTLRVDFDELAPGVRALPGRESADHMDFSVTARPESVRYFVGQVEASGLRSR</sequence>
<keyword evidence="2" id="KW-1185">Reference proteome</keyword>
<proteinExistence type="predicted"/>
<dbReference type="EMBL" id="JBHSIM010000020">
    <property type="protein sequence ID" value="MFC4832711.1"/>
    <property type="molecule type" value="Genomic_DNA"/>
</dbReference>
<gene>
    <name evidence="1" type="ORF">ACFPEL_09840</name>
</gene>
<name>A0ABV9REV0_9PSEU</name>
<dbReference type="Proteomes" id="UP001595909">
    <property type="component" value="Unassembled WGS sequence"/>
</dbReference>
<organism evidence="1 2">
    <name type="scientific">Actinomycetospora chibensis</name>
    <dbReference type="NCBI Taxonomy" id="663606"/>
    <lineage>
        <taxon>Bacteria</taxon>
        <taxon>Bacillati</taxon>
        <taxon>Actinomycetota</taxon>
        <taxon>Actinomycetes</taxon>
        <taxon>Pseudonocardiales</taxon>
        <taxon>Pseudonocardiaceae</taxon>
        <taxon>Actinomycetospora</taxon>
    </lineage>
</organism>
<protein>
    <submittedName>
        <fullName evidence="1">Uncharacterized protein</fullName>
    </submittedName>
</protein>